<organism evidence="2 3">
    <name type="scientific">Paenalkalicoccus suaedae</name>
    <dbReference type="NCBI Taxonomy" id="2592382"/>
    <lineage>
        <taxon>Bacteria</taxon>
        <taxon>Bacillati</taxon>
        <taxon>Bacillota</taxon>
        <taxon>Bacilli</taxon>
        <taxon>Bacillales</taxon>
        <taxon>Bacillaceae</taxon>
        <taxon>Paenalkalicoccus</taxon>
    </lineage>
</organism>
<accession>A0A859FIN5</accession>
<protein>
    <submittedName>
        <fullName evidence="2">DUF3006 domain-containing protein</fullName>
    </submittedName>
</protein>
<evidence type="ECO:0000256" key="1">
    <source>
        <dbReference type="SAM" id="MobiDB-lite"/>
    </source>
</evidence>
<dbReference type="InterPro" id="IPR021377">
    <property type="entry name" value="DUF3006"/>
</dbReference>
<dbReference type="KEGG" id="psua:FLK61_38700"/>
<evidence type="ECO:0000313" key="2">
    <source>
        <dbReference type="EMBL" id="QKS72552.1"/>
    </source>
</evidence>
<dbReference type="RefSeq" id="WP_176010528.1">
    <property type="nucleotide sequence ID" value="NZ_CP041372.2"/>
</dbReference>
<dbReference type="EMBL" id="CP041372">
    <property type="protein sequence ID" value="QKS72552.1"/>
    <property type="molecule type" value="Genomic_DNA"/>
</dbReference>
<keyword evidence="3" id="KW-1185">Reference proteome</keyword>
<name>A0A859FIN5_9BACI</name>
<dbReference type="Proteomes" id="UP000318138">
    <property type="component" value="Chromosome"/>
</dbReference>
<dbReference type="AlphaFoldDB" id="A0A859FIN5"/>
<reference evidence="3" key="1">
    <citation type="submission" date="2019-07" db="EMBL/GenBank/DDBJ databases">
        <title>Bacillus alkalisoli sp. nov. isolated from saline soil.</title>
        <authorList>
            <person name="Sun J.-Q."/>
            <person name="Xu L."/>
        </authorList>
    </citation>
    <scope>NUCLEOTIDE SEQUENCE [LARGE SCALE GENOMIC DNA]</scope>
    <source>
        <strain evidence="3">M4U3P1</strain>
    </source>
</reference>
<sequence>MKKLGVIDRIEDGQHAVILVESEQLQFNVLREDLPAGAEEGTWITFDAVDGVVSNIELDSAKTHEQTERIENKLGRIRKKSSGSKFKRR</sequence>
<dbReference type="Pfam" id="PF11213">
    <property type="entry name" value="DUF3006"/>
    <property type="match status" value="1"/>
</dbReference>
<feature type="compositionally biased region" description="Basic residues" evidence="1">
    <location>
        <begin position="75"/>
        <end position="89"/>
    </location>
</feature>
<gene>
    <name evidence="2" type="ORF">FLK61_38700</name>
</gene>
<proteinExistence type="predicted"/>
<evidence type="ECO:0000313" key="3">
    <source>
        <dbReference type="Proteomes" id="UP000318138"/>
    </source>
</evidence>
<feature type="region of interest" description="Disordered" evidence="1">
    <location>
        <begin position="67"/>
        <end position="89"/>
    </location>
</feature>